<dbReference type="Proteomes" id="UP000729357">
    <property type="component" value="Unassembled WGS sequence"/>
</dbReference>
<comment type="caution">
    <text evidence="1">The sequence shown here is derived from an EMBL/GenBank/DDBJ whole genome shotgun (WGS) entry which is preliminary data.</text>
</comment>
<evidence type="ECO:0000313" key="2">
    <source>
        <dbReference type="Proteomes" id="UP000729357"/>
    </source>
</evidence>
<keyword evidence="2" id="KW-1185">Reference proteome</keyword>
<reference evidence="1" key="2">
    <citation type="submission" date="2021-08" db="EMBL/GenBank/DDBJ databases">
        <authorList>
            <person name="Gostincar C."/>
            <person name="Sun X."/>
            <person name="Song Z."/>
            <person name="Gunde-Cimerman N."/>
        </authorList>
    </citation>
    <scope>NUCLEOTIDE SEQUENCE</scope>
    <source>
        <strain evidence="1">EXF-9298</strain>
    </source>
</reference>
<dbReference type="EMBL" id="JAHFXS010000033">
    <property type="protein sequence ID" value="KAG9990382.1"/>
    <property type="molecule type" value="Genomic_DNA"/>
</dbReference>
<reference evidence="1" key="1">
    <citation type="journal article" date="2021" name="J Fungi (Basel)">
        <title>Virulence traits and population genomics of the black yeast Aureobasidium melanogenum.</title>
        <authorList>
            <person name="Cernosa A."/>
            <person name="Sun X."/>
            <person name="Gostincar C."/>
            <person name="Fang C."/>
            <person name="Gunde-Cimerman N."/>
            <person name="Song Z."/>
        </authorList>
    </citation>
    <scope>NUCLEOTIDE SEQUENCE</scope>
    <source>
        <strain evidence="1">EXF-9298</strain>
    </source>
</reference>
<evidence type="ECO:0000313" key="1">
    <source>
        <dbReference type="EMBL" id="KAG9990382.1"/>
    </source>
</evidence>
<dbReference type="AlphaFoldDB" id="A0A9P8K1S2"/>
<name>A0A9P8K1S2_AURME</name>
<sequence>MSNRTKTWFLVPGWNIPPEAIHLGGIIEEPTEPHLPILRSIPPTRLELPVDAAISTSTGVNSATYDSSTDVSPGSSNYHIDTDIYTTTKTDFSFSLRNSTSNKMGIFAQFLQVFGIGAEAGVDLTIDGVDDFKFESETEEWFVPSMAFVQSAVKQPWAQTFLQGSPRKTPLYVITGIRTVRGITARSSASKEKSVGGKVSIDATGTGVPINAGPVAQHIRGAGEEIKWNCKGPLVFAYQLARIKPNKAAWTVKSYKKGAFFGTDQKQEDVEIGLDDDFLEDLEFVDVREGVQDVDGSDCVVVVPPKDQ</sequence>
<proteinExistence type="predicted"/>
<gene>
    <name evidence="1" type="ORF">KCU98_g1171</name>
</gene>
<organism evidence="1 2">
    <name type="scientific">Aureobasidium melanogenum</name>
    <name type="common">Aureobasidium pullulans var. melanogenum</name>
    <dbReference type="NCBI Taxonomy" id="46634"/>
    <lineage>
        <taxon>Eukaryota</taxon>
        <taxon>Fungi</taxon>
        <taxon>Dikarya</taxon>
        <taxon>Ascomycota</taxon>
        <taxon>Pezizomycotina</taxon>
        <taxon>Dothideomycetes</taxon>
        <taxon>Dothideomycetidae</taxon>
        <taxon>Dothideales</taxon>
        <taxon>Saccotheciaceae</taxon>
        <taxon>Aureobasidium</taxon>
    </lineage>
</organism>
<feature type="non-terminal residue" evidence="1">
    <location>
        <position position="308"/>
    </location>
</feature>
<protein>
    <submittedName>
        <fullName evidence="1">Uncharacterized protein</fullName>
    </submittedName>
</protein>
<accession>A0A9P8K1S2</accession>